<dbReference type="STRING" id="266940.Krad_1732"/>
<proteinExistence type="predicted"/>
<sequence>MTALAGAAHVDAQDDVIAHDTDGDACICGPTVVPRRCSDGSLGWHVTHNRLDAPERPGRNAHA</sequence>
<evidence type="ECO:0000313" key="2">
    <source>
        <dbReference type="Proteomes" id="UP000001116"/>
    </source>
</evidence>
<organism evidence="1 2">
    <name type="scientific">Kineococcus radiotolerans (strain ATCC BAA-149 / DSM 14245 / SRS30216)</name>
    <dbReference type="NCBI Taxonomy" id="266940"/>
    <lineage>
        <taxon>Bacteria</taxon>
        <taxon>Bacillati</taxon>
        <taxon>Actinomycetota</taxon>
        <taxon>Actinomycetes</taxon>
        <taxon>Kineosporiales</taxon>
        <taxon>Kineosporiaceae</taxon>
        <taxon>Kineococcus</taxon>
    </lineage>
</organism>
<dbReference type="OrthoDB" id="4775030at2"/>
<gene>
    <name evidence="1" type="ordered locus">Krad_1732</name>
</gene>
<dbReference type="HOGENOM" id="CLU_2879919_0_0_11"/>
<dbReference type="KEGG" id="kra:Krad_1732"/>
<dbReference type="RefSeq" id="WP_011981643.1">
    <property type="nucleotide sequence ID" value="NC_009664.2"/>
</dbReference>
<dbReference type="Proteomes" id="UP000001116">
    <property type="component" value="Chromosome"/>
</dbReference>
<protein>
    <submittedName>
        <fullName evidence="1">Uncharacterized protein</fullName>
    </submittedName>
</protein>
<name>A6W8S9_KINRD</name>
<dbReference type="AlphaFoldDB" id="A6W8S9"/>
<reference evidence="2" key="1">
    <citation type="journal article" date="2008" name="PLoS ONE">
        <title>Survival in nuclear waste, extreme resistance, and potential applications gleaned from the genome sequence of Kineococcus radiotolerans SRS30216.</title>
        <authorList>
            <person name="Bagwell C.E."/>
            <person name="Bhat S."/>
            <person name="Hawkins G.M."/>
            <person name="Smith B.W."/>
            <person name="Biswas T."/>
            <person name="Hoover T.R."/>
            <person name="Saunders E."/>
            <person name="Han C.S."/>
            <person name="Tsodikov O.V."/>
            <person name="Shimkets L.J."/>
        </authorList>
    </citation>
    <scope>NUCLEOTIDE SEQUENCE [LARGE SCALE GENOMIC DNA]</scope>
    <source>
        <strain evidence="2">ATCC BAA-149 / DSM 14245 / SRS30216</strain>
    </source>
</reference>
<accession>A6W8S9</accession>
<keyword evidence="2" id="KW-1185">Reference proteome</keyword>
<dbReference type="EMBL" id="CP000750">
    <property type="protein sequence ID" value="ABS03218.1"/>
    <property type="molecule type" value="Genomic_DNA"/>
</dbReference>
<evidence type="ECO:0000313" key="1">
    <source>
        <dbReference type="EMBL" id="ABS03218.1"/>
    </source>
</evidence>